<reference evidence="2" key="1">
    <citation type="submission" date="2022-02" db="EMBL/GenBank/DDBJ databases">
        <title>Emergence and expansion in Europe of a Vibrio aestuarianus clonal complex pathogenic for oysters.</title>
        <authorList>
            <person name="Mesnil A."/>
            <person name="Travers M.-A."/>
        </authorList>
    </citation>
    <scope>NUCLEOTIDE SEQUENCE</scope>
    <source>
        <strain evidence="2">19_064_11T1</strain>
        <strain evidence="3">U29</strain>
    </source>
</reference>
<evidence type="ECO:0000256" key="1">
    <source>
        <dbReference type="SAM" id="MobiDB-lite"/>
    </source>
</evidence>
<dbReference type="Proteomes" id="UP001140979">
    <property type="component" value="Unassembled WGS sequence"/>
</dbReference>
<evidence type="ECO:0000313" key="4">
    <source>
        <dbReference type="Proteomes" id="UP001140979"/>
    </source>
</evidence>
<feature type="compositionally biased region" description="Basic and acidic residues" evidence="1">
    <location>
        <begin position="21"/>
        <end position="36"/>
    </location>
</feature>
<evidence type="ECO:0000313" key="3">
    <source>
        <dbReference type="EMBL" id="WGK81152.1"/>
    </source>
</evidence>
<dbReference type="EMBL" id="CP118709">
    <property type="protein sequence ID" value="WGK81152.1"/>
    <property type="molecule type" value="Genomic_DNA"/>
</dbReference>
<feature type="region of interest" description="Disordered" evidence="1">
    <location>
        <begin position="21"/>
        <end position="47"/>
    </location>
</feature>
<dbReference type="EMBL" id="JAKNBA010000033">
    <property type="protein sequence ID" value="MDE1243550.1"/>
    <property type="molecule type" value="Genomic_DNA"/>
</dbReference>
<organism evidence="2 4">
    <name type="scientific">Vibrio aestuarianus</name>
    <dbReference type="NCBI Taxonomy" id="28171"/>
    <lineage>
        <taxon>Bacteria</taxon>
        <taxon>Pseudomonadati</taxon>
        <taxon>Pseudomonadota</taxon>
        <taxon>Gammaproteobacteria</taxon>
        <taxon>Vibrionales</taxon>
        <taxon>Vibrionaceae</taxon>
        <taxon>Vibrio</taxon>
    </lineage>
</organism>
<accession>A0A7X6N608</accession>
<dbReference type="AlphaFoldDB" id="A0A7X6N608"/>
<dbReference type="RefSeq" id="WP_172531869.1">
    <property type="nucleotide sequence ID" value="NZ_CP118709.1"/>
</dbReference>
<sequence>MALKVNSIGYMANNFASLTANKKDEENVKKGDRSQVERGLTTQKISQ</sequence>
<name>A0A7X6N608_9VIBR</name>
<proteinExistence type="predicted"/>
<gene>
    <name evidence="2" type="ORF">L9W94_15580</name>
    <name evidence="3" type="ORF">PYE51_11005</name>
</gene>
<dbReference type="Proteomes" id="UP001239257">
    <property type="component" value="Chromosome 1"/>
</dbReference>
<evidence type="ECO:0000313" key="2">
    <source>
        <dbReference type="EMBL" id="MDE1243550.1"/>
    </source>
</evidence>
<protein>
    <submittedName>
        <fullName evidence="2">Uncharacterized protein</fullName>
    </submittedName>
</protein>